<evidence type="ECO:0000313" key="2">
    <source>
        <dbReference type="Proteomes" id="UP001219518"/>
    </source>
</evidence>
<organism evidence="1 2">
    <name type="scientific">Frankliniella fusca</name>
    <dbReference type="NCBI Taxonomy" id="407009"/>
    <lineage>
        <taxon>Eukaryota</taxon>
        <taxon>Metazoa</taxon>
        <taxon>Ecdysozoa</taxon>
        <taxon>Arthropoda</taxon>
        <taxon>Hexapoda</taxon>
        <taxon>Insecta</taxon>
        <taxon>Pterygota</taxon>
        <taxon>Neoptera</taxon>
        <taxon>Paraneoptera</taxon>
        <taxon>Thysanoptera</taxon>
        <taxon>Terebrantia</taxon>
        <taxon>Thripoidea</taxon>
        <taxon>Thripidae</taxon>
        <taxon>Frankliniella</taxon>
    </lineage>
</organism>
<gene>
    <name evidence="1" type="ORF">KUF71_000141</name>
</gene>
<keyword evidence="2" id="KW-1185">Reference proteome</keyword>
<reference evidence="1" key="1">
    <citation type="submission" date="2021-07" db="EMBL/GenBank/DDBJ databases">
        <authorList>
            <person name="Catto M.A."/>
            <person name="Jacobson A."/>
            <person name="Kennedy G."/>
            <person name="Labadie P."/>
            <person name="Hunt B.G."/>
            <person name="Srinivasan R."/>
        </authorList>
    </citation>
    <scope>NUCLEOTIDE SEQUENCE</scope>
    <source>
        <strain evidence="1">PL_HMW_Pooled</strain>
        <tissue evidence="1">Head</tissue>
    </source>
</reference>
<proteinExistence type="predicted"/>
<dbReference type="Proteomes" id="UP001219518">
    <property type="component" value="Unassembled WGS sequence"/>
</dbReference>
<dbReference type="AlphaFoldDB" id="A0AAE1HK82"/>
<sequence>MVRVPETIISPSGQGFFSLDRATATPSFNKQYNGQDTLVNSRWFIHLKKIDDRIQLQNQGTQWC</sequence>
<comment type="caution">
    <text evidence="1">The sequence shown here is derived from an EMBL/GenBank/DDBJ whole genome shotgun (WGS) entry which is preliminary data.</text>
</comment>
<accession>A0AAE1HK82</accession>
<dbReference type="EMBL" id="JAHWGI010001108">
    <property type="protein sequence ID" value="KAK3922739.1"/>
    <property type="molecule type" value="Genomic_DNA"/>
</dbReference>
<protein>
    <submittedName>
        <fullName evidence="1">Glutamine-dependent NAD(+) synthetase</fullName>
    </submittedName>
</protein>
<name>A0AAE1HK82_9NEOP</name>
<reference evidence="1" key="2">
    <citation type="journal article" date="2023" name="BMC Genomics">
        <title>Pest status, molecular evolution, and epigenetic factors derived from the genome assembly of Frankliniella fusca, a thysanopteran phytovirus vector.</title>
        <authorList>
            <person name="Catto M.A."/>
            <person name="Labadie P.E."/>
            <person name="Jacobson A.L."/>
            <person name="Kennedy G.G."/>
            <person name="Srinivasan R."/>
            <person name="Hunt B.G."/>
        </authorList>
    </citation>
    <scope>NUCLEOTIDE SEQUENCE</scope>
    <source>
        <strain evidence="1">PL_HMW_Pooled</strain>
    </source>
</reference>
<evidence type="ECO:0000313" key="1">
    <source>
        <dbReference type="EMBL" id="KAK3922739.1"/>
    </source>
</evidence>